<dbReference type="AlphaFoldDB" id="A0AAP0P9S1"/>
<evidence type="ECO:0000313" key="3">
    <source>
        <dbReference type="Proteomes" id="UP001419268"/>
    </source>
</evidence>
<feature type="region of interest" description="Disordered" evidence="1">
    <location>
        <begin position="71"/>
        <end position="91"/>
    </location>
</feature>
<keyword evidence="3" id="KW-1185">Reference proteome</keyword>
<evidence type="ECO:0000313" key="2">
    <source>
        <dbReference type="EMBL" id="KAK9132821.1"/>
    </source>
</evidence>
<accession>A0AAP0P9S1</accession>
<proteinExistence type="predicted"/>
<protein>
    <submittedName>
        <fullName evidence="2">Uncharacterized protein</fullName>
    </submittedName>
</protein>
<evidence type="ECO:0000256" key="1">
    <source>
        <dbReference type="SAM" id="MobiDB-lite"/>
    </source>
</evidence>
<dbReference type="Proteomes" id="UP001419268">
    <property type="component" value="Unassembled WGS sequence"/>
</dbReference>
<reference evidence="2 3" key="1">
    <citation type="submission" date="2024-01" db="EMBL/GenBank/DDBJ databases">
        <title>Genome assemblies of Stephania.</title>
        <authorList>
            <person name="Yang L."/>
        </authorList>
    </citation>
    <scope>NUCLEOTIDE SEQUENCE [LARGE SCALE GENOMIC DNA]</scope>
    <source>
        <strain evidence="2">JXDWG</strain>
        <tissue evidence="2">Leaf</tissue>
    </source>
</reference>
<organism evidence="2 3">
    <name type="scientific">Stephania cephalantha</name>
    <dbReference type="NCBI Taxonomy" id="152367"/>
    <lineage>
        <taxon>Eukaryota</taxon>
        <taxon>Viridiplantae</taxon>
        <taxon>Streptophyta</taxon>
        <taxon>Embryophyta</taxon>
        <taxon>Tracheophyta</taxon>
        <taxon>Spermatophyta</taxon>
        <taxon>Magnoliopsida</taxon>
        <taxon>Ranunculales</taxon>
        <taxon>Menispermaceae</taxon>
        <taxon>Menispermoideae</taxon>
        <taxon>Cissampelideae</taxon>
        <taxon>Stephania</taxon>
    </lineage>
</organism>
<gene>
    <name evidence="2" type="ORF">Scep_012349</name>
</gene>
<name>A0AAP0P9S1_9MAGN</name>
<feature type="compositionally biased region" description="Acidic residues" evidence="1">
    <location>
        <begin position="80"/>
        <end position="91"/>
    </location>
</feature>
<dbReference type="EMBL" id="JBBNAG010000005">
    <property type="protein sequence ID" value="KAK9132821.1"/>
    <property type="molecule type" value="Genomic_DNA"/>
</dbReference>
<sequence>MRASYICPSLSAKIKDIHIDYGGHRRGRGADMLQLEELEDHTLTQDPLREVQGHLNRMKQALTERLEISFVPAPPRDVPADDSETDDDVED</sequence>
<comment type="caution">
    <text evidence="2">The sequence shown here is derived from an EMBL/GenBank/DDBJ whole genome shotgun (WGS) entry which is preliminary data.</text>
</comment>